<keyword evidence="2 5" id="KW-0645">Protease</keyword>
<dbReference type="Pfam" id="PF03572">
    <property type="entry name" value="Peptidase_S41"/>
    <property type="match status" value="1"/>
</dbReference>
<evidence type="ECO:0000256" key="5">
    <source>
        <dbReference type="RuleBase" id="RU004404"/>
    </source>
</evidence>
<dbReference type="Proteomes" id="UP000594836">
    <property type="component" value="Chromosome"/>
</dbReference>
<dbReference type="PANTHER" id="PTHR32060:SF30">
    <property type="entry name" value="CARBOXY-TERMINAL PROCESSING PROTEASE CTPA"/>
    <property type="match status" value="1"/>
</dbReference>
<feature type="chain" id="PRO_5033414436" evidence="7">
    <location>
        <begin position="32"/>
        <end position="449"/>
    </location>
</feature>
<proteinExistence type="inferred from homology"/>
<evidence type="ECO:0000256" key="1">
    <source>
        <dbReference type="ARBA" id="ARBA00009179"/>
    </source>
</evidence>
<dbReference type="SMART" id="SM00245">
    <property type="entry name" value="TSPc"/>
    <property type="match status" value="1"/>
</dbReference>
<dbReference type="InterPro" id="IPR005151">
    <property type="entry name" value="Tail-specific_protease"/>
</dbReference>
<feature type="domain" description="PDZ" evidence="8">
    <location>
        <begin position="90"/>
        <end position="156"/>
    </location>
</feature>
<evidence type="ECO:0000313" key="9">
    <source>
        <dbReference type="EMBL" id="NNG56995.1"/>
    </source>
</evidence>
<evidence type="ECO:0000256" key="4">
    <source>
        <dbReference type="ARBA" id="ARBA00022825"/>
    </source>
</evidence>
<dbReference type="Pfam" id="PF22694">
    <property type="entry name" value="CtpB_N-like"/>
    <property type="match status" value="1"/>
</dbReference>
<evidence type="ECO:0000256" key="3">
    <source>
        <dbReference type="ARBA" id="ARBA00022801"/>
    </source>
</evidence>
<dbReference type="NCBIfam" id="TIGR00225">
    <property type="entry name" value="prc"/>
    <property type="match status" value="1"/>
</dbReference>
<keyword evidence="3 5" id="KW-0378">Hydrolase</keyword>
<evidence type="ECO:0000256" key="2">
    <source>
        <dbReference type="ARBA" id="ARBA00022670"/>
    </source>
</evidence>
<protein>
    <submittedName>
        <fullName evidence="9">S41 family peptidase</fullName>
    </submittedName>
</protein>
<dbReference type="GO" id="GO:0007165">
    <property type="term" value="P:signal transduction"/>
    <property type="evidence" value="ECO:0007669"/>
    <property type="project" value="TreeGrafter"/>
</dbReference>
<dbReference type="AlphaFoldDB" id="A0A411LIZ9"/>
<reference evidence="9 11" key="1">
    <citation type="submission" date="2020-05" db="EMBL/GenBank/DDBJ databases">
        <title>Draft Genome Sequences of Sphingomonas sp. Isolated from the International Space Station.</title>
        <authorList>
            <person name="Bijlani S."/>
            <person name="Singh N.K."/>
            <person name="Mason C.E."/>
            <person name="Wang C.C."/>
            <person name="Venkateswaran K."/>
        </authorList>
    </citation>
    <scope>NUCLEOTIDE SEQUENCE [LARGE SCALE GENOMIC DNA]</scope>
    <source>
        <strain evidence="9 11">FKI-L5-BR-P1</strain>
    </source>
</reference>
<dbReference type="EMBL" id="JABEOU010000021">
    <property type="protein sequence ID" value="NNG56995.1"/>
    <property type="molecule type" value="Genomic_DNA"/>
</dbReference>
<dbReference type="InterPro" id="IPR004447">
    <property type="entry name" value="Peptidase_S41A"/>
</dbReference>
<dbReference type="Gene3D" id="3.90.226.10">
    <property type="entry name" value="2-enoyl-CoA Hydratase, Chain A, domain 1"/>
    <property type="match status" value="1"/>
</dbReference>
<feature type="signal peptide" evidence="7">
    <location>
        <begin position="1"/>
        <end position="31"/>
    </location>
</feature>
<dbReference type="SMART" id="SM00228">
    <property type="entry name" value="PDZ"/>
    <property type="match status" value="1"/>
</dbReference>
<dbReference type="GO" id="GO:0004175">
    <property type="term" value="F:endopeptidase activity"/>
    <property type="evidence" value="ECO:0007669"/>
    <property type="project" value="TreeGrafter"/>
</dbReference>
<gene>
    <name evidence="9" type="ORF">HKX06_06320</name>
    <name evidence="10" type="ORF">I6G38_00530</name>
</gene>
<keyword evidence="7" id="KW-0732">Signal</keyword>
<dbReference type="CDD" id="cd06782">
    <property type="entry name" value="cpPDZ_CPP-like"/>
    <property type="match status" value="1"/>
</dbReference>
<dbReference type="Proteomes" id="UP000550136">
    <property type="component" value="Unassembled WGS sequence"/>
</dbReference>
<dbReference type="GO" id="GO:0030288">
    <property type="term" value="C:outer membrane-bounded periplasmic space"/>
    <property type="evidence" value="ECO:0007669"/>
    <property type="project" value="TreeGrafter"/>
</dbReference>
<comment type="similarity">
    <text evidence="1 5">Belongs to the peptidase S41A family.</text>
</comment>
<dbReference type="Gene3D" id="3.30.750.44">
    <property type="match status" value="1"/>
</dbReference>
<name>A0A411LIZ9_SPHPI</name>
<dbReference type="PROSITE" id="PS50106">
    <property type="entry name" value="PDZ"/>
    <property type="match status" value="1"/>
</dbReference>
<dbReference type="Gene3D" id="2.30.42.10">
    <property type="match status" value="1"/>
</dbReference>
<dbReference type="InterPro" id="IPR036034">
    <property type="entry name" value="PDZ_sf"/>
</dbReference>
<evidence type="ECO:0000256" key="7">
    <source>
        <dbReference type="SAM" id="SignalP"/>
    </source>
</evidence>
<dbReference type="Pfam" id="PF13180">
    <property type="entry name" value="PDZ_2"/>
    <property type="match status" value="1"/>
</dbReference>
<feature type="region of interest" description="Disordered" evidence="6">
    <location>
        <begin position="350"/>
        <end position="369"/>
    </location>
</feature>
<dbReference type="GeneID" id="78526905"/>
<dbReference type="InterPro" id="IPR001478">
    <property type="entry name" value="PDZ"/>
</dbReference>
<evidence type="ECO:0000313" key="10">
    <source>
        <dbReference type="EMBL" id="QPT08862.1"/>
    </source>
</evidence>
<dbReference type="GO" id="GO:0006508">
    <property type="term" value="P:proteolysis"/>
    <property type="evidence" value="ECO:0007669"/>
    <property type="project" value="UniProtKB-KW"/>
</dbReference>
<organism evidence="9 11">
    <name type="scientific">Sphingomonas paucimobilis</name>
    <name type="common">Pseudomonas paucimobilis</name>
    <dbReference type="NCBI Taxonomy" id="13689"/>
    <lineage>
        <taxon>Bacteria</taxon>
        <taxon>Pseudomonadati</taxon>
        <taxon>Pseudomonadota</taxon>
        <taxon>Alphaproteobacteria</taxon>
        <taxon>Sphingomonadales</taxon>
        <taxon>Sphingomonadaceae</taxon>
        <taxon>Sphingomonas</taxon>
    </lineage>
</organism>
<dbReference type="FunFam" id="2.30.42.10:FF:000063">
    <property type="entry name" value="Peptidase, S41 family"/>
    <property type="match status" value="1"/>
</dbReference>
<reference evidence="10 12" key="2">
    <citation type="submission" date="2020-12" db="EMBL/GenBank/DDBJ databases">
        <title>FDA dAtabase for Regulatory Grade micrObial Sequences (FDA-ARGOS): Supporting development and validation of Infectious Disease Dx tests.</title>
        <authorList>
            <person name="Sproer C."/>
            <person name="Gronow S."/>
            <person name="Severitt S."/>
            <person name="Schroder I."/>
            <person name="Tallon L."/>
            <person name="Sadzewicz L."/>
            <person name="Zhao X."/>
            <person name="Boylan J."/>
            <person name="Ott S."/>
            <person name="Bowen H."/>
            <person name="Vavikolanu K."/>
            <person name="Mehta A."/>
            <person name="Aluvathingal J."/>
            <person name="Nadendla S."/>
            <person name="Lowell S."/>
            <person name="Myers T."/>
            <person name="Yan Y."/>
            <person name="Sichtig H."/>
        </authorList>
    </citation>
    <scope>NUCLEOTIDE SEQUENCE [LARGE SCALE GENOMIC DNA]</scope>
    <source>
        <strain evidence="10 12">FDAARGOS_881</strain>
    </source>
</reference>
<evidence type="ECO:0000256" key="6">
    <source>
        <dbReference type="SAM" id="MobiDB-lite"/>
    </source>
</evidence>
<dbReference type="PANTHER" id="PTHR32060">
    <property type="entry name" value="TAIL-SPECIFIC PROTEASE"/>
    <property type="match status" value="1"/>
</dbReference>
<keyword evidence="4 5" id="KW-0720">Serine protease</keyword>
<dbReference type="EMBL" id="CP065713">
    <property type="protein sequence ID" value="QPT08862.1"/>
    <property type="molecule type" value="Genomic_DNA"/>
</dbReference>
<evidence type="ECO:0000313" key="11">
    <source>
        <dbReference type="Proteomes" id="UP000550136"/>
    </source>
</evidence>
<dbReference type="SUPFAM" id="SSF50156">
    <property type="entry name" value="PDZ domain-like"/>
    <property type="match status" value="1"/>
</dbReference>
<dbReference type="RefSeq" id="WP_037569082.1">
    <property type="nucleotide sequence ID" value="NZ_AP023323.1"/>
</dbReference>
<evidence type="ECO:0000259" key="8">
    <source>
        <dbReference type="PROSITE" id="PS50106"/>
    </source>
</evidence>
<dbReference type="InterPro" id="IPR029045">
    <property type="entry name" value="ClpP/crotonase-like_dom_sf"/>
</dbReference>
<accession>A0A411LIZ9</accession>
<dbReference type="GO" id="GO:0008236">
    <property type="term" value="F:serine-type peptidase activity"/>
    <property type="evidence" value="ECO:0007669"/>
    <property type="project" value="UniProtKB-KW"/>
</dbReference>
<evidence type="ECO:0000313" key="12">
    <source>
        <dbReference type="Proteomes" id="UP000594836"/>
    </source>
</evidence>
<dbReference type="OrthoDB" id="9812068at2"/>
<dbReference type="SUPFAM" id="SSF52096">
    <property type="entry name" value="ClpP/crotonase"/>
    <property type="match status" value="1"/>
</dbReference>
<dbReference type="CDD" id="cd07560">
    <property type="entry name" value="Peptidase_S41_CPP"/>
    <property type="match status" value="1"/>
</dbReference>
<sequence>MPRPLVKRPFLTATAIVGALAMVPITTSAMAAVDSSTVRQFDRFLDVYNRIKADYVDKVDDDTLIKGAIQGMLAALDPHSSYVDALDFDNLKIQTEGNYGGLGLTVSMEDGAIKVIAPQEDTPAGRAGVKSGDYITHIDGKLIYGQSLDEAIGQMRGKPGTKIRLTLVRPGRDKPIELTLTREVIVQRPVKWEVKGDVGYININTFSENTGADTRGAIMAIDKALGHRPLGYVVDLRDNGGGLLTQAIAVSDAFLDHGEIVSQRGREKSDIERYYAKPGDDAHGLPIIVLTNSGTASASEIVAGALQDHHRAIVMGERSFGKGSVQTLLPLGPETALRLTTARYYTPSGRSVQEGGIEPDIKVPQISDPDYKTRPVFREADLRRHLINEVKADNKILEEDNKDDPRFAATPEALKKQGVEDFQLYYALKTIARLGGPAQVAAATKPPVK</sequence>
<dbReference type="InterPro" id="IPR055210">
    <property type="entry name" value="CtpA/B_N"/>
</dbReference>